<sequence>MPEPRHAQGMSPRHRLLAALMAVIWGVNFVVIDAGMGDVPPLVFAAIRFLGVAPLALFIPRPRASARAVIGVGLFMFAGQYGFLYLSMAAGLPAGLAALMLQAQVPLTIAFAAIALRERPGVRTLLGVAVAAAGLVVVGIGRGGAISLGAVVLVGFAAITWAIGNVIARGSGAPSGLPLTVWASLVPPVPLAVLALAVSGPSGVAHGLGTFGWAALASTAYTVILSTVAGFTIFNGLLARYSSASVVPWVLVVPPVGMVASAIFLGERPNAAEIIGGVVLIAGAWLALSPPRRKVRFTAPNGEVYSAER</sequence>
<dbReference type="GO" id="GO:0016020">
    <property type="term" value="C:membrane"/>
    <property type="evidence" value="ECO:0007669"/>
    <property type="project" value="UniProtKB-SubCell"/>
</dbReference>
<evidence type="ECO:0000256" key="3">
    <source>
        <dbReference type="ARBA" id="ARBA00022692"/>
    </source>
</evidence>
<dbReference type="InterPro" id="IPR037185">
    <property type="entry name" value="EmrE-like"/>
</dbReference>
<dbReference type="InterPro" id="IPR050638">
    <property type="entry name" value="AA-Vitamin_Transporters"/>
</dbReference>
<name>A0A3G9IX78_9ACTN</name>
<evidence type="ECO:0000256" key="5">
    <source>
        <dbReference type="ARBA" id="ARBA00023136"/>
    </source>
</evidence>
<dbReference type="PANTHER" id="PTHR32322:SF9">
    <property type="entry name" value="AMINO-ACID METABOLITE EFFLUX PUMP-RELATED"/>
    <property type="match status" value="1"/>
</dbReference>
<evidence type="ECO:0000256" key="6">
    <source>
        <dbReference type="SAM" id="Phobius"/>
    </source>
</evidence>
<dbReference type="InterPro" id="IPR000620">
    <property type="entry name" value="EamA_dom"/>
</dbReference>
<comment type="subcellular location">
    <subcellularLocation>
        <location evidence="1">Membrane</location>
        <topology evidence="1">Multi-pass membrane protein</topology>
    </subcellularLocation>
</comment>
<feature type="transmembrane region" description="Helical" evidence="6">
    <location>
        <begin position="179"/>
        <end position="199"/>
    </location>
</feature>
<keyword evidence="9" id="KW-1185">Reference proteome</keyword>
<dbReference type="Proteomes" id="UP000271573">
    <property type="component" value="Chromosome"/>
</dbReference>
<evidence type="ECO:0000256" key="2">
    <source>
        <dbReference type="ARBA" id="ARBA00007362"/>
    </source>
</evidence>
<feature type="transmembrane region" description="Helical" evidence="6">
    <location>
        <begin position="42"/>
        <end position="59"/>
    </location>
</feature>
<keyword evidence="5 6" id="KW-0472">Membrane</keyword>
<dbReference type="AlphaFoldDB" id="A0A3G9IX78"/>
<dbReference type="KEGG" id="nbe:Back2_01650"/>
<keyword evidence="4 6" id="KW-1133">Transmembrane helix</keyword>
<feature type="transmembrane region" description="Helical" evidence="6">
    <location>
        <begin position="66"/>
        <end position="86"/>
    </location>
</feature>
<accession>A0A3G9IX78</accession>
<proteinExistence type="inferred from homology"/>
<comment type="similarity">
    <text evidence="2">Belongs to the EamA transporter family.</text>
</comment>
<feature type="domain" description="EamA" evidence="7">
    <location>
        <begin position="16"/>
        <end position="138"/>
    </location>
</feature>
<feature type="transmembrane region" description="Helical" evidence="6">
    <location>
        <begin position="246"/>
        <end position="265"/>
    </location>
</feature>
<dbReference type="EMBL" id="AP019307">
    <property type="protein sequence ID" value="BBH15878.1"/>
    <property type="molecule type" value="Genomic_DNA"/>
</dbReference>
<evidence type="ECO:0000256" key="1">
    <source>
        <dbReference type="ARBA" id="ARBA00004141"/>
    </source>
</evidence>
<dbReference type="PANTHER" id="PTHR32322">
    <property type="entry name" value="INNER MEMBRANE TRANSPORTER"/>
    <property type="match status" value="1"/>
</dbReference>
<evidence type="ECO:0000313" key="9">
    <source>
        <dbReference type="Proteomes" id="UP000271573"/>
    </source>
</evidence>
<protein>
    <submittedName>
        <fullName evidence="8">Membrane protein</fullName>
    </submittedName>
</protein>
<dbReference type="SUPFAM" id="SSF103481">
    <property type="entry name" value="Multidrug resistance efflux transporter EmrE"/>
    <property type="match status" value="2"/>
</dbReference>
<feature type="domain" description="EamA" evidence="7">
    <location>
        <begin position="151"/>
        <end position="288"/>
    </location>
</feature>
<feature type="transmembrane region" description="Helical" evidence="6">
    <location>
        <begin position="122"/>
        <end position="140"/>
    </location>
</feature>
<evidence type="ECO:0000313" key="8">
    <source>
        <dbReference type="EMBL" id="BBH15878.1"/>
    </source>
</evidence>
<evidence type="ECO:0000256" key="4">
    <source>
        <dbReference type="ARBA" id="ARBA00022989"/>
    </source>
</evidence>
<feature type="transmembrane region" description="Helical" evidence="6">
    <location>
        <begin position="16"/>
        <end position="36"/>
    </location>
</feature>
<reference evidence="8 9" key="1">
    <citation type="submission" date="2018-11" db="EMBL/GenBank/DDBJ databases">
        <title>Complete genome sequence of Nocardioides baekrokdamisoli strain KCTC 39748.</title>
        <authorList>
            <person name="Kang S.W."/>
            <person name="Lee K.C."/>
            <person name="Kim K.K."/>
            <person name="Kim J.S."/>
            <person name="Kim D.S."/>
            <person name="Ko S.H."/>
            <person name="Yang S.H."/>
            <person name="Shin Y.K."/>
            <person name="Lee J.S."/>
        </authorList>
    </citation>
    <scope>NUCLEOTIDE SEQUENCE [LARGE SCALE GENOMIC DNA]</scope>
    <source>
        <strain evidence="8 9">KCTC 39748</strain>
    </source>
</reference>
<dbReference type="Pfam" id="PF00892">
    <property type="entry name" value="EamA"/>
    <property type="match status" value="2"/>
</dbReference>
<organism evidence="8 9">
    <name type="scientific">Nocardioides baekrokdamisoli</name>
    <dbReference type="NCBI Taxonomy" id="1804624"/>
    <lineage>
        <taxon>Bacteria</taxon>
        <taxon>Bacillati</taxon>
        <taxon>Actinomycetota</taxon>
        <taxon>Actinomycetes</taxon>
        <taxon>Propionibacteriales</taxon>
        <taxon>Nocardioidaceae</taxon>
        <taxon>Nocardioides</taxon>
    </lineage>
</organism>
<feature type="transmembrane region" description="Helical" evidence="6">
    <location>
        <begin position="92"/>
        <end position="115"/>
    </location>
</feature>
<feature type="transmembrane region" description="Helical" evidence="6">
    <location>
        <begin position="211"/>
        <end position="234"/>
    </location>
</feature>
<feature type="transmembrane region" description="Helical" evidence="6">
    <location>
        <begin position="146"/>
        <end position="167"/>
    </location>
</feature>
<keyword evidence="3 6" id="KW-0812">Transmembrane</keyword>
<feature type="transmembrane region" description="Helical" evidence="6">
    <location>
        <begin position="271"/>
        <end position="288"/>
    </location>
</feature>
<gene>
    <name evidence="8" type="ORF">Back2_01650</name>
</gene>
<evidence type="ECO:0000259" key="7">
    <source>
        <dbReference type="Pfam" id="PF00892"/>
    </source>
</evidence>